<feature type="transmembrane region" description="Helical" evidence="1">
    <location>
        <begin position="89"/>
        <end position="107"/>
    </location>
</feature>
<reference evidence="2 3" key="1">
    <citation type="submission" date="2021-03" db="EMBL/GenBank/DDBJ databases">
        <title>Paenibacillus artemisicola MWE-103 whole genome sequence.</title>
        <authorList>
            <person name="Ham Y.J."/>
        </authorList>
    </citation>
    <scope>NUCLEOTIDE SEQUENCE [LARGE SCALE GENOMIC DNA]</scope>
    <source>
        <strain evidence="2 3">MWE-103</strain>
    </source>
</reference>
<name>A0ABS3W3P7_9BACL</name>
<keyword evidence="1" id="KW-0472">Membrane</keyword>
<keyword evidence="1" id="KW-0812">Transmembrane</keyword>
<feature type="transmembrane region" description="Helical" evidence="1">
    <location>
        <begin position="163"/>
        <end position="186"/>
    </location>
</feature>
<evidence type="ECO:0000313" key="2">
    <source>
        <dbReference type="EMBL" id="MBO7742908.1"/>
    </source>
</evidence>
<feature type="transmembrane region" description="Helical" evidence="1">
    <location>
        <begin position="127"/>
        <end position="151"/>
    </location>
</feature>
<organism evidence="2 3">
    <name type="scientific">Paenibacillus artemisiicola</name>
    <dbReference type="NCBI Taxonomy" id="1172618"/>
    <lineage>
        <taxon>Bacteria</taxon>
        <taxon>Bacillati</taxon>
        <taxon>Bacillota</taxon>
        <taxon>Bacilli</taxon>
        <taxon>Bacillales</taxon>
        <taxon>Paenibacillaceae</taxon>
        <taxon>Paenibacillus</taxon>
    </lineage>
</organism>
<proteinExistence type="predicted"/>
<dbReference type="Proteomes" id="UP000670947">
    <property type="component" value="Unassembled WGS sequence"/>
</dbReference>
<evidence type="ECO:0000313" key="3">
    <source>
        <dbReference type="Proteomes" id="UP000670947"/>
    </source>
</evidence>
<evidence type="ECO:0008006" key="4">
    <source>
        <dbReference type="Google" id="ProtNLM"/>
    </source>
</evidence>
<accession>A0ABS3W3P7</accession>
<sequence>MFPPMAGNRHEAKEIPRFFQGEKWLVLTGLFGFLLAAVCGLWWLLEGAAVAPGGDISHAFSFDAALGLFVLSTAAIVPLSGAGPKVRAFFRWSYIPLALYSYAAETVQNARGVNPRFLEDGAAAFDVAVGNIFASVAALLILYYLFFAGYFFRSGAYRRQPELAIGIRYAMAAVVVSFAAGIWISMNQGRTVGTDGNIIWLHGLGFHALQALPAVAWLSARAARRGFASRGYIHAAGIAFLLGLLAIGWQTYLGHALFAWSALPLAAAACFLISLAAGAVSFRLAFLEPGAGSGTSASGGSANLR</sequence>
<gene>
    <name evidence="2" type="ORF">I8J29_01780</name>
</gene>
<dbReference type="EMBL" id="JAGGDJ010000001">
    <property type="protein sequence ID" value="MBO7742908.1"/>
    <property type="molecule type" value="Genomic_DNA"/>
</dbReference>
<keyword evidence="3" id="KW-1185">Reference proteome</keyword>
<feature type="transmembrane region" description="Helical" evidence="1">
    <location>
        <begin position="56"/>
        <end position="77"/>
    </location>
</feature>
<feature type="transmembrane region" description="Helical" evidence="1">
    <location>
        <begin position="198"/>
        <end position="220"/>
    </location>
</feature>
<feature type="transmembrane region" description="Helical" evidence="1">
    <location>
        <begin position="24"/>
        <end position="44"/>
    </location>
</feature>
<feature type="transmembrane region" description="Helical" evidence="1">
    <location>
        <begin position="258"/>
        <end position="280"/>
    </location>
</feature>
<comment type="caution">
    <text evidence="2">The sequence shown here is derived from an EMBL/GenBank/DDBJ whole genome shotgun (WGS) entry which is preliminary data.</text>
</comment>
<protein>
    <recommendedName>
        <fullName evidence="4">Membrane protein DUF2306</fullName>
    </recommendedName>
</protein>
<keyword evidence="1" id="KW-1133">Transmembrane helix</keyword>
<evidence type="ECO:0000256" key="1">
    <source>
        <dbReference type="SAM" id="Phobius"/>
    </source>
</evidence>
<feature type="transmembrane region" description="Helical" evidence="1">
    <location>
        <begin position="232"/>
        <end position="252"/>
    </location>
</feature>